<evidence type="ECO:0000256" key="4">
    <source>
        <dbReference type="ARBA" id="ARBA00023136"/>
    </source>
</evidence>
<evidence type="ECO:0000256" key="1">
    <source>
        <dbReference type="ARBA" id="ARBA00004167"/>
    </source>
</evidence>
<comment type="caution">
    <text evidence="9">The sequence shown here is derived from an EMBL/GenBank/DDBJ whole genome shotgun (WGS) entry which is preliminary data.</text>
</comment>
<dbReference type="VEuPathDB" id="HostDB:LOC118667727"/>
<feature type="region of interest" description="Disordered" evidence="6">
    <location>
        <begin position="335"/>
        <end position="363"/>
    </location>
</feature>
<gene>
    <name evidence="9" type="ORF">mMyoMyo1_008618</name>
</gene>
<feature type="region of interest" description="Disordered" evidence="6">
    <location>
        <begin position="568"/>
        <end position="622"/>
    </location>
</feature>
<dbReference type="Proteomes" id="UP000527355">
    <property type="component" value="Unassembled WGS sequence"/>
</dbReference>
<organism evidence="9 10">
    <name type="scientific">Myotis myotis</name>
    <name type="common">Greater mouse-eared bat</name>
    <name type="synonym">Vespertilio myotis</name>
    <dbReference type="NCBI Taxonomy" id="51298"/>
    <lineage>
        <taxon>Eukaryota</taxon>
        <taxon>Metazoa</taxon>
        <taxon>Chordata</taxon>
        <taxon>Craniata</taxon>
        <taxon>Vertebrata</taxon>
        <taxon>Euteleostomi</taxon>
        <taxon>Mammalia</taxon>
        <taxon>Eutheria</taxon>
        <taxon>Laurasiatheria</taxon>
        <taxon>Chiroptera</taxon>
        <taxon>Yangochiroptera</taxon>
        <taxon>Vespertilionidae</taxon>
        <taxon>Myotis</taxon>
    </lineage>
</organism>
<feature type="compositionally biased region" description="Pro residues" evidence="6">
    <location>
        <begin position="138"/>
        <end position="148"/>
    </location>
</feature>
<evidence type="ECO:0000256" key="6">
    <source>
        <dbReference type="SAM" id="MobiDB-lite"/>
    </source>
</evidence>
<keyword evidence="3" id="KW-1133">Transmembrane helix</keyword>
<feature type="compositionally biased region" description="Low complexity" evidence="6">
    <location>
        <begin position="163"/>
        <end position="172"/>
    </location>
</feature>
<feature type="compositionally biased region" description="Polar residues" evidence="6">
    <location>
        <begin position="348"/>
        <end position="360"/>
    </location>
</feature>
<evidence type="ECO:0000313" key="9">
    <source>
        <dbReference type="EMBL" id="KAF6314841.1"/>
    </source>
</evidence>
<reference evidence="9 10" key="1">
    <citation type="journal article" date="2020" name="Nature">
        <title>Six reference-quality genomes reveal evolution of bat adaptations.</title>
        <authorList>
            <person name="Jebb D."/>
            <person name="Huang Z."/>
            <person name="Pippel M."/>
            <person name="Hughes G.M."/>
            <person name="Lavrichenko K."/>
            <person name="Devanna P."/>
            <person name="Winkler S."/>
            <person name="Jermiin L.S."/>
            <person name="Skirmuntt E.C."/>
            <person name="Katzourakis A."/>
            <person name="Burkitt-Gray L."/>
            <person name="Ray D.A."/>
            <person name="Sullivan K.A.M."/>
            <person name="Roscito J.G."/>
            <person name="Kirilenko B.M."/>
            <person name="Davalos L.M."/>
            <person name="Corthals A.P."/>
            <person name="Power M.L."/>
            <person name="Jones G."/>
            <person name="Ransome R.D."/>
            <person name="Dechmann D.K.N."/>
            <person name="Locatelli A.G."/>
            <person name="Puechmaille S.J."/>
            <person name="Fedrigo O."/>
            <person name="Jarvis E.D."/>
            <person name="Hiller M."/>
            <person name="Vernes S.C."/>
            <person name="Myers E.W."/>
            <person name="Teeling E.C."/>
        </authorList>
    </citation>
    <scope>NUCLEOTIDE SEQUENCE [LARGE SCALE GENOMIC DNA]</scope>
    <source>
        <strain evidence="9">MMyoMyo1</strain>
        <tissue evidence="9">Flight muscle</tissue>
    </source>
</reference>
<comment type="similarity">
    <text evidence="5">Belongs to the SPATA31 family.</text>
</comment>
<proteinExistence type="inferred from homology"/>
<evidence type="ECO:0000256" key="2">
    <source>
        <dbReference type="ARBA" id="ARBA00022692"/>
    </source>
</evidence>
<sequence length="622" mass="66315">MGGGCHRNGDLSEGLGVSAIECIVKSWMWGSVKGQQLSGAPTLHPKQASRSSFPCSSPGCSFVPPVSCSPLGQRHDSTHFRQLLCPDPSCEVCNDATAEMDQLLSSLALEDATLSVPPLASTAPVTEPAVAPGDLITPPLPEPFPQPPSNLSTNPVTSLGDFPSHSPSVHSLPPEPFPPLESEFAVDGSPPPPLALPSLPTHDTQSVETPSTLNAIFIDTSITQDINPSPDLGPTLNPTASVTYHIPPTMSVSPAPHYSLTVTRPKSIHISSKLALENPSPHSTGALATYVPQGTDHPSLSISDFSCQEACIKGPLPSTLAQRDFKQVQNVGYDTEENPESSMMSPSGANSTVLEQSKSQRQSEDALKVHLSKKLEEIIKGQLPMTVQNSLHVIQQTLSMQPHSEIEQRSLAISGGEKNCLDTCQELSFIESKAQQMLEDHITMFNLRTMWGLPTKVLQSIALFESRDALSHSCLSYKASSSTNAISEVVSKSGGVTPLLGSSETFNHPYSATSLVGQNGQGTLRQSPSEIAHELAEEVPRIPDAGQTLLPVTNGITGKEKERDISRANIPSPMLPIRLTRAGHEPKDQSVGSSQGKEMKKSEPVSMPNMSRAGSSTLFNLK</sequence>
<dbReference type="InterPro" id="IPR039509">
    <property type="entry name" value="SPATA31"/>
</dbReference>
<feature type="domain" description="SPATA31-like" evidence="8">
    <location>
        <begin position="69"/>
        <end position="124"/>
    </location>
</feature>
<feature type="domain" description="SPATA31" evidence="7">
    <location>
        <begin position="327"/>
        <end position="390"/>
    </location>
</feature>
<name>A0A7J7UQ16_MYOMY</name>
<keyword evidence="2" id="KW-0812">Transmembrane</keyword>
<evidence type="ECO:0000259" key="7">
    <source>
        <dbReference type="Pfam" id="PF14650"/>
    </source>
</evidence>
<feature type="compositionally biased region" description="Polar residues" evidence="6">
    <location>
        <begin position="608"/>
        <end position="622"/>
    </location>
</feature>
<evidence type="ECO:0000313" key="10">
    <source>
        <dbReference type="Proteomes" id="UP000527355"/>
    </source>
</evidence>
<evidence type="ECO:0000256" key="3">
    <source>
        <dbReference type="ARBA" id="ARBA00022989"/>
    </source>
</evidence>
<dbReference type="PANTHER" id="PTHR21859:SF12">
    <property type="entry name" value="SPERMATOGENESIS-ASSOCIATED PROTEIN 31D1"/>
    <property type="match status" value="1"/>
</dbReference>
<feature type="region of interest" description="Disordered" evidence="6">
    <location>
        <begin position="134"/>
        <end position="206"/>
    </location>
</feature>
<keyword evidence="4" id="KW-0472">Membrane</keyword>
<dbReference type="GO" id="GO:0016020">
    <property type="term" value="C:membrane"/>
    <property type="evidence" value="ECO:0007669"/>
    <property type="project" value="UniProtKB-SubCell"/>
</dbReference>
<dbReference type="PANTHER" id="PTHR21859">
    <property type="entry name" value="ACROSOME-SPECIFIC PROTEIN"/>
    <property type="match status" value="1"/>
</dbReference>
<accession>A0A7J7UQ16</accession>
<keyword evidence="10" id="KW-1185">Reference proteome</keyword>
<dbReference type="AlphaFoldDB" id="A0A7J7UQ16"/>
<dbReference type="EMBL" id="JABWUV010000012">
    <property type="protein sequence ID" value="KAF6314841.1"/>
    <property type="molecule type" value="Genomic_DNA"/>
</dbReference>
<dbReference type="InterPro" id="IPR027970">
    <property type="entry name" value="SPATA31-like"/>
</dbReference>
<dbReference type="Pfam" id="PF14650">
    <property type="entry name" value="FAM75"/>
    <property type="match status" value="1"/>
</dbReference>
<evidence type="ECO:0000259" key="8">
    <source>
        <dbReference type="Pfam" id="PF15371"/>
    </source>
</evidence>
<comment type="subcellular location">
    <subcellularLocation>
        <location evidence="1">Membrane</location>
        <topology evidence="1">Single-pass membrane protein</topology>
    </subcellularLocation>
</comment>
<dbReference type="Pfam" id="PF15371">
    <property type="entry name" value="DUF4599"/>
    <property type="match status" value="1"/>
</dbReference>
<protein>
    <submittedName>
        <fullName evidence="9">Uncharacterized protein</fullName>
    </submittedName>
</protein>
<evidence type="ECO:0000256" key="5">
    <source>
        <dbReference type="ARBA" id="ARBA00035009"/>
    </source>
</evidence>